<gene>
    <name evidence="1" type="ORF">KIN20_032581</name>
</gene>
<comment type="caution">
    <text evidence="1">The sequence shown here is derived from an EMBL/GenBank/DDBJ whole genome shotgun (WGS) entry which is preliminary data.</text>
</comment>
<reference evidence="1" key="1">
    <citation type="submission" date="2021-06" db="EMBL/GenBank/DDBJ databases">
        <title>Parelaphostrongylus tenuis whole genome reference sequence.</title>
        <authorList>
            <person name="Garwood T.J."/>
            <person name="Larsen P.A."/>
            <person name="Fountain-Jones N.M."/>
            <person name="Garbe J.R."/>
            <person name="Macchietto M.G."/>
            <person name="Kania S.A."/>
            <person name="Gerhold R.W."/>
            <person name="Richards J.E."/>
            <person name="Wolf T.M."/>
        </authorList>
    </citation>
    <scope>NUCLEOTIDE SEQUENCE</scope>
    <source>
        <strain evidence="1">MNPRO001-30</strain>
        <tissue evidence="1">Meninges</tissue>
    </source>
</reference>
<protein>
    <submittedName>
        <fullName evidence="1">Uncharacterized protein</fullName>
    </submittedName>
</protein>
<organism evidence="1 2">
    <name type="scientific">Parelaphostrongylus tenuis</name>
    <name type="common">Meningeal worm</name>
    <dbReference type="NCBI Taxonomy" id="148309"/>
    <lineage>
        <taxon>Eukaryota</taxon>
        <taxon>Metazoa</taxon>
        <taxon>Ecdysozoa</taxon>
        <taxon>Nematoda</taxon>
        <taxon>Chromadorea</taxon>
        <taxon>Rhabditida</taxon>
        <taxon>Rhabditina</taxon>
        <taxon>Rhabditomorpha</taxon>
        <taxon>Strongyloidea</taxon>
        <taxon>Metastrongylidae</taxon>
        <taxon>Parelaphostrongylus</taxon>
    </lineage>
</organism>
<dbReference type="Proteomes" id="UP001196413">
    <property type="component" value="Unassembled WGS sequence"/>
</dbReference>
<evidence type="ECO:0000313" key="1">
    <source>
        <dbReference type="EMBL" id="KAJ1370774.1"/>
    </source>
</evidence>
<dbReference type="EMBL" id="JAHQIW010006855">
    <property type="protein sequence ID" value="KAJ1370774.1"/>
    <property type="molecule type" value="Genomic_DNA"/>
</dbReference>
<accession>A0AAD5WHL4</accession>
<dbReference type="AlphaFoldDB" id="A0AAD5WHL4"/>
<name>A0AAD5WHL4_PARTN</name>
<evidence type="ECO:0000313" key="2">
    <source>
        <dbReference type="Proteomes" id="UP001196413"/>
    </source>
</evidence>
<proteinExistence type="predicted"/>
<keyword evidence="2" id="KW-1185">Reference proteome</keyword>
<sequence>MDPDRGGASVYDGPARNKRIHMSCFLETASMTTGGIFVLLQEVPKPPLSIEICRTISTN</sequence>